<protein>
    <submittedName>
        <fullName evidence="1">Unannotated protein</fullName>
    </submittedName>
</protein>
<evidence type="ECO:0000313" key="1">
    <source>
        <dbReference type="EMBL" id="CAB4823511.1"/>
    </source>
</evidence>
<accession>A0A6J6ZP09</accession>
<reference evidence="1" key="1">
    <citation type="submission" date="2020-05" db="EMBL/GenBank/DDBJ databases">
        <authorList>
            <person name="Chiriac C."/>
            <person name="Salcher M."/>
            <person name="Ghai R."/>
            <person name="Kavagutti S V."/>
        </authorList>
    </citation>
    <scope>NUCLEOTIDE SEQUENCE</scope>
</reference>
<dbReference type="AlphaFoldDB" id="A0A6J6ZP09"/>
<dbReference type="EMBL" id="CAFAAL010000290">
    <property type="protein sequence ID" value="CAB4823511.1"/>
    <property type="molecule type" value="Genomic_DNA"/>
</dbReference>
<gene>
    <name evidence="1" type="ORF">UFOPK3004_01972</name>
</gene>
<organism evidence="1">
    <name type="scientific">freshwater metagenome</name>
    <dbReference type="NCBI Taxonomy" id="449393"/>
    <lineage>
        <taxon>unclassified sequences</taxon>
        <taxon>metagenomes</taxon>
        <taxon>ecological metagenomes</taxon>
    </lineage>
</organism>
<dbReference type="Gene3D" id="3.30.530.20">
    <property type="match status" value="1"/>
</dbReference>
<dbReference type="InterPro" id="IPR023393">
    <property type="entry name" value="START-like_dom_sf"/>
</dbReference>
<proteinExistence type="predicted"/>
<sequence>MVGGKNWCDWVYEIEPTATGCTVTHSWIDHRSAMASFLGKLVSGVADRGAHNLKNMEVTMDNLVAAAS</sequence>
<name>A0A6J6ZP09_9ZZZZ</name>